<evidence type="ECO:0000313" key="2">
    <source>
        <dbReference type="Proteomes" id="UP001623330"/>
    </source>
</evidence>
<keyword evidence="2" id="KW-1185">Reference proteome</keyword>
<comment type="caution">
    <text evidence="1">The sequence shown here is derived from an EMBL/GenBank/DDBJ whole genome shotgun (WGS) entry which is preliminary data.</text>
</comment>
<dbReference type="Proteomes" id="UP001623330">
    <property type="component" value="Unassembled WGS sequence"/>
</dbReference>
<dbReference type="Pfam" id="PF05238">
    <property type="entry name" value="CENP-N"/>
    <property type="match status" value="1"/>
</dbReference>
<proteinExistence type="predicted"/>
<gene>
    <name evidence="1" type="ORF">RNJ44_03712</name>
</gene>
<dbReference type="EMBL" id="JBEVYD010000004">
    <property type="protein sequence ID" value="KAL3233672.1"/>
    <property type="molecule type" value="Genomic_DNA"/>
</dbReference>
<reference evidence="1 2" key="1">
    <citation type="submission" date="2024-05" db="EMBL/GenBank/DDBJ databases">
        <title>Long read based assembly of the Candida bracarensis genome reveals expanded adhesin content.</title>
        <authorList>
            <person name="Marcet-Houben M."/>
            <person name="Ksiezopolska E."/>
            <person name="Gabaldon T."/>
        </authorList>
    </citation>
    <scope>NUCLEOTIDE SEQUENCE [LARGE SCALE GENOMIC DNA]</scope>
    <source>
        <strain evidence="1 2">CBM6</strain>
    </source>
</reference>
<dbReference type="InterPro" id="IPR007902">
    <property type="entry name" value="Chl4/mis15/CENP-N"/>
</dbReference>
<protein>
    <submittedName>
        <fullName evidence="1">Inner kinetochore subunit CHL4</fullName>
    </submittedName>
</protein>
<evidence type="ECO:0000313" key="1">
    <source>
        <dbReference type="EMBL" id="KAL3233672.1"/>
    </source>
</evidence>
<dbReference type="Gene3D" id="3.10.20.720">
    <property type="match status" value="1"/>
</dbReference>
<accession>A0ABR4NXR2</accession>
<name>A0ABR4NXR2_9SACH</name>
<organism evidence="1 2">
    <name type="scientific">Nakaseomyces bracarensis</name>
    <dbReference type="NCBI Taxonomy" id="273131"/>
    <lineage>
        <taxon>Eukaryota</taxon>
        <taxon>Fungi</taxon>
        <taxon>Dikarya</taxon>
        <taxon>Ascomycota</taxon>
        <taxon>Saccharomycotina</taxon>
        <taxon>Saccharomycetes</taxon>
        <taxon>Saccharomycetales</taxon>
        <taxon>Saccharomycetaceae</taxon>
        <taxon>Nakaseomyces</taxon>
    </lineage>
</organism>
<sequence>MEISDTFVPKLKEDVVYRKLSKLTMEQLCEVIVKWFRKFGSSSRGENIKLVQVETTVRMFQEQKVNKKTIIARIMYVYWPEGLNMYQLAELDCVAMMQRPKEQKWKSKYMINPLNDKNSGFVLNPKKFMRLLNNEVSKLHSTHMFLCKHTTLPVIILRIQSFDTNNLFLSSVNKSGIIINHQTLDKKLENSQRDDLISRKAYYLVFAINCPFIIHSPQEDPYTNFILDCVTRVLSLREPVVLKDRSKTAITSLEQILIIDGPSRFSQSMGLWNRYAEGNLELSPLGEVEKHESFKGRKIIIRKYDEISNEVDSDDREIKKIRNEKNMIRFKGSKDGIIDQKVIEIKKTLEKIHNLDDRISRVTLSKYTSLVPTQKVEFKIISDEWKKSNINDELDVELEEQPSRPISSPSINIKLRGNDVFGGMHQLCDQNLINIEKLPGFLAGENGNNSGIVINGIFQKIEIKRSGLI</sequence>